<keyword evidence="1" id="KW-0472">Membrane</keyword>
<feature type="transmembrane region" description="Helical" evidence="1">
    <location>
        <begin position="105"/>
        <end position="125"/>
    </location>
</feature>
<feature type="transmembrane region" description="Helical" evidence="1">
    <location>
        <begin position="223"/>
        <end position="242"/>
    </location>
</feature>
<evidence type="ECO:0000256" key="1">
    <source>
        <dbReference type="SAM" id="Phobius"/>
    </source>
</evidence>
<feature type="transmembrane region" description="Helical" evidence="1">
    <location>
        <begin position="367"/>
        <end position="385"/>
    </location>
</feature>
<evidence type="ECO:0008006" key="4">
    <source>
        <dbReference type="Google" id="ProtNLM"/>
    </source>
</evidence>
<dbReference type="RefSeq" id="WP_377394999.1">
    <property type="nucleotide sequence ID" value="NZ_JBHSAN010000054.1"/>
</dbReference>
<feature type="transmembrane region" description="Helical" evidence="1">
    <location>
        <begin position="200"/>
        <end position="216"/>
    </location>
</feature>
<name>A0ABW5WGX5_9PSEU</name>
<organism evidence="2 3">
    <name type="scientific">Prauserella oleivorans</name>
    <dbReference type="NCBI Taxonomy" id="1478153"/>
    <lineage>
        <taxon>Bacteria</taxon>
        <taxon>Bacillati</taxon>
        <taxon>Actinomycetota</taxon>
        <taxon>Actinomycetes</taxon>
        <taxon>Pseudonocardiales</taxon>
        <taxon>Pseudonocardiaceae</taxon>
        <taxon>Prauserella</taxon>
    </lineage>
</organism>
<evidence type="ECO:0000313" key="3">
    <source>
        <dbReference type="Proteomes" id="UP001597478"/>
    </source>
</evidence>
<proteinExistence type="predicted"/>
<feature type="transmembrane region" description="Helical" evidence="1">
    <location>
        <begin position="137"/>
        <end position="157"/>
    </location>
</feature>
<evidence type="ECO:0000313" key="2">
    <source>
        <dbReference type="EMBL" id="MFD2803102.1"/>
    </source>
</evidence>
<gene>
    <name evidence="2" type="ORF">ACFS2C_27280</name>
</gene>
<feature type="transmembrane region" description="Helical" evidence="1">
    <location>
        <begin position="333"/>
        <end position="355"/>
    </location>
</feature>
<feature type="transmembrane region" description="Helical" evidence="1">
    <location>
        <begin position="28"/>
        <end position="51"/>
    </location>
</feature>
<reference evidence="3" key="1">
    <citation type="journal article" date="2019" name="Int. J. Syst. Evol. Microbiol.">
        <title>The Global Catalogue of Microorganisms (GCM) 10K type strain sequencing project: providing services to taxonomists for standard genome sequencing and annotation.</title>
        <authorList>
            <consortium name="The Broad Institute Genomics Platform"/>
            <consortium name="The Broad Institute Genome Sequencing Center for Infectious Disease"/>
            <person name="Wu L."/>
            <person name="Ma J."/>
        </authorList>
    </citation>
    <scope>NUCLEOTIDE SEQUENCE [LARGE SCALE GENOMIC DNA]</scope>
    <source>
        <strain evidence="3">IBRC-M 10906</strain>
    </source>
</reference>
<protein>
    <recommendedName>
        <fullName evidence="4">Glycosyltransferase RgtA/B/C/D-like domain-containing protein</fullName>
    </recommendedName>
</protein>
<sequence length="545" mass="56410">MIAVVAVVWLCLAVVVVAGWSRLAADRGWRIAVLTLALTFSLVHQLLFATIPDDAYITFRYARNIADGYGPVFNLGETVEGYPNFLWVVLLALPRAMFGVEVEPTAVVLGTLCALGCVLAAYVLANRIVRLVVPDGLPALGVAAAVVTAGAGSLAAYGPSGLETPLYVLLVLTVVHALAGGHPMAAGVLVALAVMTRPDGLGVAVLAGLWLLVAALRGHVRSAAPAAYALAALVLLVPWTAWRVTYYEHALPAAIVAKSGGPVTTRLAAGWSYLAGFALVSQALLLVAAIAVALLTYRRGSAGHARSLVWLLFLLAVGQAAVAVAAGGDTLPAWRLLAPVPPLLAVAAAAAAGILAARDPAPRPRPAVAIVALAVCGLSLVISTAHPRMLPGMHDHRAATGRLGEIGAWLGEHLPPGTVVSAFRPGALAYAAGPGLIVVDVRGVTDNRIAREGSRRPLPGGVVVASDYDYVVNERAPAVAVDTVSGSEPRQTCGIGPAYAGVYQVATFRRTDGSGWTDLYLRGTLARGLVEQLDTDPRFDHVPCE</sequence>
<feature type="transmembrane region" description="Helical" evidence="1">
    <location>
        <begin position="308"/>
        <end position="327"/>
    </location>
</feature>
<keyword evidence="1" id="KW-1133">Transmembrane helix</keyword>
<accession>A0ABW5WGX5</accession>
<comment type="caution">
    <text evidence="2">The sequence shown here is derived from an EMBL/GenBank/DDBJ whole genome shotgun (WGS) entry which is preliminary data.</text>
</comment>
<feature type="transmembrane region" description="Helical" evidence="1">
    <location>
        <begin position="169"/>
        <end position="194"/>
    </location>
</feature>
<dbReference type="EMBL" id="JBHUOF010000049">
    <property type="protein sequence ID" value="MFD2803102.1"/>
    <property type="molecule type" value="Genomic_DNA"/>
</dbReference>
<keyword evidence="1" id="KW-0812">Transmembrane</keyword>
<feature type="transmembrane region" description="Helical" evidence="1">
    <location>
        <begin position="271"/>
        <end position="296"/>
    </location>
</feature>
<keyword evidence="3" id="KW-1185">Reference proteome</keyword>
<dbReference type="Proteomes" id="UP001597478">
    <property type="component" value="Unassembled WGS sequence"/>
</dbReference>